<accession>A0A239MC82</accession>
<gene>
    <name evidence="1" type="ORF">SAMN05421642_11763</name>
</gene>
<dbReference type="Proteomes" id="UP000198327">
    <property type="component" value="Unassembled WGS sequence"/>
</dbReference>
<evidence type="ECO:0000313" key="2">
    <source>
        <dbReference type="Proteomes" id="UP000198327"/>
    </source>
</evidence>
<dbReference type="EMBL" id="FZOW01000017">
    <property type="protein sequence ID" value="SNT40385.1"/>
    <property type="molecule type" value="Genomic_DNA"/>
</dbReference>
<reference evidence="2" key="1">
    <citation type="submission" date="2017-06" db="EMBL/GenBank/DDBJ databases">
        <authorList>
            <person name="Varghese N."/>
            <person name="Submissions S."/>
        </authorList>
    </citation>
    <scope>NUCLEOTIDE SEQUENCE [LARGE SCALE GENOMIC DNA]</scope>
    <source>
        <strain evidence="2">JCM 23211</strain>
    </source>
</reference>
<dbReference type="RefSeq" id="WP_089250858.1">
    <property type="nucleotide sequence ID" value="NZ_FZOW01000017.1"/>
</dbReference>
<dbReference type="OrthoDB" id="4480008at2"/>
<dbReference type="AlphaFoldDB" id="A0A239MC82"/>
<protein>
    <submittedName>
        <fullName evidence="1">Uncharacterized protein</fullName>
    </submittedName>
</protein>
<name>A0A239MC82_9NOCA</name>
<keyword evidence="2" id="KW-1185">Reference proteome</keyword>
<organism evidence="1 2">
    <name type="scientific">Rhodococcoides kyotonense</name>
    <dbReference type="NCBI Taxonomy" id="398843"/>
    <lineage>
        <taxon>Bacteria</taxon>
        <taxon>Bacillati</taxon>
        <taxon>Actinomycetota</taxon>
        <taxon>Actinomycetes</taxon>
        <taxon>Mycobacteriales</taxon>
        <taxon>Nocardiaceae</taxon>
        <taxon>Rhodococcoides</taxon>
    </lineage>
</organism>
<sequence>MPVVDMKATRQMLMQKAILHKIEREHLSFDTDAVRQSLDGIRRNVSRDALMTSYLDRWERIVRDNDVDGLRRLVHSEDEISKDMRSLSPLYVLLNEAERLDVIDDLRTAIQA</sequence>
<evidence type="ECO:0000313" key="1">
    <source>
        <dbReference type="EMBL" id="SNT40385.1"/>
    </source>
</evidence>
<proteinExistence type="predicted"/>